<dbReference type="Proteomes" id="UP001642483">
    <property type="component" value="Unassembled WGS sequence"/>
</dbReference>
<evidence type="ECO:0000256" key="1">
    <source>
        <dbReference type="ARBA" id="ARBA00022441"/>
    </source>
</evidence>
<keyword evidence="4" id="KW-1185">Reference proteome</keyword>
<comment type="caution">
    <text evidence="3">The sequence shown here is derived from an EMBL/GenBank/DDBJ whole genome shotgun (WGS) entry which is preliminary data.</text>
</comment>
<dbReference type="PANTHER" id="PTHR46228:SF2">
    <property type="entry name" value="KELCH REPEAT PROTEIN (AFU_ORTHOLOGUE AFUA_4G14350)"/>
    <property type="match status" value="1"/>
</dbReference>
<dbReference type="InterPro" id="IPR015915">
    <property type="entry name" value="Kelch-typ_b-propeller"/>
</dbReference>
<evidence type="ECO:0000256" key="2">
    <source>
        <dbReference type="ARBA" id="ARBA00022737"/>
    </source>
</evidence>
<dbReference type="SUPFAM" id="SSF117281">
    <property type="entry name" value="Kelch motif"/>
    <property type="match status" value="1"/>
</dbReference>
<organism evidence="3 4">
    <name type="scientific">Clavelina lepadiformis</name>
    <name type="common">Light-bulb sea squirt</name>
    <name type="synonym">Ascidia lepadiformis</name>
    <dbReference type="NCBI Taxonomy" id="159417"/>
    <lineage>
        <taxon>Eukaryota</taxon>
        <taxon>Metazoa</taxon>
        <taxon>Chordata</taxon>
        <taxon>Tunicata</taxon>
        <taxon>Ascidiacea</taxon>
        <taxon>Aplousobranchia</taxon>
        <taxon>Clavelinidae</taxon>
        <taxon>Clavelina</taxon>
    </lineage>
</organism>
<protein>
    <submittedName>
        <fullName evidence="3">Uncharacterized protein</fullName>
    </submittedName>
</protein>
<dbReference type="EMBL" id="CAWYQH010000046">
    <property type="protein sequence ID" value="CAK8677625.1"/>
    <property type="molecule type" value="Genomic_DNA"/>
</dbReference>
<dbReference type="PANTHER" id="PTHR46228">
    <property type="entry name" value="KELCH DOMAIN-CONTAINING PROTEIN"/>
    <property type="match status" value="1"/>
</dbReference>
<reference evidence="3 4" key="1">
    <citation type="submission" date="2024-02" db="EMBL/GenBank/DDBJ databases">
        <authorList>
            <person name="Daric V."/>
            <person name="Darras S."/>
        </authorList>
    </citation>
    <scope>NUCLEOTIDE SEQUENCE [LARGE SCALE GENOMIC DNA]</scope>
</reference>
<name>A0ABP0FGS4_CLALP</name>
<gene>
    <name evidence="3" type="ORF">CVLEPA_LOCUS6985</name>
</gene>
<proteinExistence type="predicted"/>
<dbReference type="Pfam" id="PF24681">
    <property type="entry name" value="Kelch_KLHDC2_KLHL20_DRC7"/>
    <property type="match status" value="1"/>
</dbReference>
<keyword evidence="1" id="KW-0880">Kelch repeat</keyword>
<evidence type="ECO:0000313" key="3">
    <source>
        <dbReference type="EMBL" id="CAK8677625.1"/>
    </source>
</evidence>
<accession>A0ABP0FGS4</accession>
<keyword evidence="2" id="KW-0677">Repeat</keyword>
<evidence type="ECO:0000313" key="4">
    <source>
        <dbReference type="Proteomes" id="UP001642483"/>
    </source>
</evidence>
<sequence length="386" mass="44124">MDYMEYESLLICVEYEPDCRNAHIATVWNDVMYIWGDHVSNTCAENHHNPAVIWKYNILRKSWLKHTVDGYFPKFRTGSCAALLGCNLFVFGGVRSVRDISDFVFGGICLTEVNDLNKLNLSTLEWELIQPSGAPPSKRRKCACISFENRLIFFGGFGPRPEEDQLQNGEFDNSLTYSYGGWNNHLFAYETATNQWIPLANDGERPSSRAAHCLAKNGRKAYLHGGRHLGERLDDFYELSLETYTWTFIRCMSVEKPIGRSWHTLTSISSDQIFLFGGLDTTRNVLSDGWLYNITTKTWLKARDGEYSRLWHTACTGSYAGQVLVFAGCENNIFLTDLKHTNNVITFDLQPKPLLRICLEQVAKNRDTWKDLPFYLCQLLKKLAGG</sequence>
<dbReference type="Gene3D" id="2.120.10.80">
    <property type="entry name" value="Kelch-type beta propeller"/>
    <property type="match status" value="2"/>
</dbReference>